<evidence type="ECO:0000313" key="2">
    <source>
        <dbReference type="EMBL" id="MCY1074094.1"/>
    </source>
</evidence>
<dbReference type="EMBL" id="JAPNKA010000001">
    <property type="protein sequence ID" value="MCY1074094.1"/>
    <property type="molecule type" value="Genomic_DNA"/>
</dbReference>
<gene>
    <name evidence="2" type="ORF">OV287_06320</name>
</gene>
<comment type="caution">
    <text evidence="2">The sequence shown here is derived from an EMBL/GenBank/DDBJ whole genome shotgun (WGS) entry which is preliminary data.</text>
</comment>
<dbReference type="InterPro" id="IPR012433">
    <property type="entry name" value="Imm11"/>
</dbReference>
<name>A0ABT3ZZC6_9BACT</name>
<keyword evidence="3" id="KW-1185">Reference proteome</keyword>
<dbReference type="RefSeq" id="WP_267533076.1">
    <property type="nucleotide sequence ID" value="NZ_JAPNKA010000001.1"/>
</dbReference>
<proteinExistence type="predicted"/>
<evidence type="ECO:0000259" key="1">
    <source>
        <dbReference type="Pfam" id="PF07791"/>
    </source>
</evidence>
<evidence type="ECO:0000313" key="3">
    <source>
        <dbReference type="Proteomes" id="UP001207654"/>
    </source>
</evidence>
<organism evidence="2 3">
    <name type="scientific">Archangium lansingense</name>
    <dbReference type="NCBI Taxonomy" id="2995310"/>
    <lineage>
        <taxon>Bacteria</taxon>
        <taxon>Pseudomonadati</taxon>
        <taxon>Myxococcota</taxon>
        <taxon>Myxococcia</taxon>
        <taxon>Myxococcales</taxon>
        <taxon>Cystobacterineae</taxon>
        <taxon>Archangiaceae</taxon>
        <taxon>Archangium</taxon>
    </lineage>
</organism>
<feature type="domain" description="Immunity MXAN-0049 protein" evidence="1">
    <location>
        <begin position="33"/>
        <end position="190"/>
    </location>
</feature>
<dbReference type="Pfam" id="PF07791">
    <property type="entry name" value="Imm11"/>
    <property type="match status" value="1"/>
</dbReference>
<sequence>MAYFHMNTLGDDVDEALARVLEEPDRMGGLGFKLAQGEPIGDAYPQDARVHLDPYSTGVKLCSLLGNTVGYLIVNGAMKAVLERHDVHPVEIRPVNVYNQRKRLHGRDYWIVNPLRFVDCVDRRASQIQYSTSDPSQIVAVEELVFRRDALKDAGDLFRIREQPMSYFISERVAADLQRGGFTNVFLNEVREEG</sequence>
<reference evidence="2 3" key="1">
    <citation type="submission" date="2022-11" db="EMBL/GenBank/DDBJ databases">
        <title>Minimal conservation of predation-associated metabolite biosynthetic gene clusters underscores biosynthetic potential of Myxococcota including descriptions for ten novel species: Archangium lansinium sp. nov., Myxococcus landrumus sp. nov., Nannocystis bai.</title>
        <authorList>
            <person name="Ahearne A."/>
            <person name="Stevens C."/>
            <person name="Phillips K."/>
        </authorList>
    </citation>
    <scope>NUCLEOTIDE SEQUENCE [LARGE SCALE GENOMIC DNA]</scope>
    <source>
        <strain evidence="2 3">MIWBW</strain>
    </source>
</reference>
<dbReference type="Proteomes" id="UP001207654">
    <property type="component" value="Unassembled WGS sequence"/>
</dbReference>
<protein>
    <recommendedName>
        <fullName evidence="1">Immunity MXAN-0049 protein domain-containing protein</fullName>
    </recommendedName>
</protein>
<accession>A0ABT3ZZC6</accession>